<feature type="compositionally biased region" description="Pro residues" evidence="4">
    <location>
        <begin position="47"/>
        <end position="80"/>
    </location>
</feature>
<dbReference type="eggNOG" id="KOG0293">
    <property type="taxonomic scope" value="Eukaryota"/>
</dbReference>
<dbReference type="InterPro" id="IPR015943">
    <property type="entry name" value="WD40/YVTN_repeat-like_dom_sf"/>
</dbReference>
<dbReference type="Pfam" id="PF21889">
    <property type="entry name" value="TPR1-like_2nd"/>
    <property type="match status" value="1"/>
</dbReference>
<name>K5XGC9_AGABU</name>
<dbReference type="HOGENOM" id="CLU_000288_57_25_1"/>
<dbReference type="GeneID" id="18826233"/>
<reference evidence="7" key="1">
    <citation type="journal article" date="2012" name="Proc. Natl. Acad. Sci. U.S.A.">
        <title>Genome sequence of the button mushroom Agaricus bisporus reveals mechanisms governing adaptation to a humic-rich ecological niche.</title>
        <authorList>
            <person name="Morin E."/>
            <person name="Kohler A."/>
            <person name="Baker A.R."/>
            <person name="Foulongne-Oriol M."/>
            <person name="Lombard V."/>
            <person name="Nagy L.G."/>
            <person name="Ohm R.A."/>
            <person name="Patyshakuliyeva A."/>
            <person name="Brun A."/>
            <person name="Aerts A.L."/>
            <person name="Bailey A.M."/>
            <person name="Billette C."/>
            <person name="Coutinho P.M."/>
            <person name="Deakin G."/>
            <person name="Doddapaneni H."/>
            <person name="Floudas D."/>
            <person name="Grimwood J."/>
            <person name="Hilden K."/>
            <person name="Kuees U."/>
            <person name="LaButti K.M."/>
            <person name="Lapidus A."/>
            <person name="Lindquist E.A."/>
            <person name="Lucas S.M."/>
            <person name="Murat C."/>
            <person name="Riley R.W."/>
            <person name="Salamov A.A."/>
            <person name="Schmutz J."/>
            <person name="Subramanian V."/>
            <person name="Woesten H.A.B."/>
            <person name="Xu J."/>
            <person name="Eastwood D.C."/>
            <person name="Foster G.D."/>
            <person name="Sonnenberg A.S."/>
            <person name="Cullen D."/>
            <person name="de Vries R.P."/>
            <person name="Lundell T."/>
            <person name="Hibbett D.S."/>
            <person name="Henrissat B."/>
            <person name="Burton K.S."/>
            <person name="Kerrigan R.W."/>
            <person name="Challen M.P."/>
            <person name="Grigoriev I.V."/>
            <person name="Martin F."/>
        </authorList>
    </citation>
    <scope>NUCLEOTIDE SEQUENCE [LARGE SCALE GENOMIC DNA]</scope>
    <source>
        <strain evidence="7">JB137-S8 / ATCC MYA-4627 / FGSC 10392</strain>
    </source>
</reference>
<dbReference type="SUPFAM" id="SSF50978">
    <property type="entry name" value="WD40 repeat-like"/>
    <property type="match status" value="1"/>
</dbReference>
<dbReference type="InterPro" id="IPR006594">
    <property type="entry name" value="LisH"/>
</dbReference>
<evidence type="ECO:0000256" key="4">
    <source>
        <dbReference type="SAM" id="MobiDB-lite"/>
    </source>
</evidence>
<evidence type="ECO:0000256" key="1">
    <source>
        <dbReference type="ARBA" id="ARBA00022574"/>
    </source>
</evidence>
<dbReference type="KEGG" id="abp:AGABI1DRAFT124955"/>
<feature type="compositionally biased region" description="Polar residues" evidence="4">
    <location>
        <begin position="86"/>
        <end position="99"/>
    </location>
</feature>
<feature type="repeat" description="WD" evidence="3">
    <location>
        <begin position="658"/>
        <end position="691"/>
    </location>
</feature>
<proteinExistence type="predicted"/>
<feature type="repeat" description="WD" evidence="3">
    <location>
        <begin position="440"/>
        <end position="472"/>
    </location>
</feature>
<dbReference type="GO" id="GO:0034657">
    <property type="term" value="C:GID complex"/>
    <property type="evidence" value="ECO:0007669"/>
    <property type="project" value="TreeGrafter"/>
</dbReference>
<dbReference type="PROSITE" id="PS50294">
    <property type="entry name" value="WD_REPEATS_REGION"/>
    <property type="match status" value="2"/>
</dbReference>
<evidence type="ECO:0000313" key="7">
    <source>
        <dbReference type="Proteomes" id="UP000008493"/>
    </source>
</evidence>
<dbReference type="PROSITE" id="PS50896">
    <property type="entry name" value="LISH"/>
    <property type="match status" value="1"/>
</dbReference>
<dbReference type="PROSITE" id="PS50082">
    <property type="entry name" value="WD_REPEATS_2"/>
    <property type="match status" value="5"/>
</dbReference>
<dbReference type="EMBL" id="JH971386">
    <property type="protein sequence ID" value="EKM82488.1"/>
    <property type="molecule type" value="Genomic_DNA"/>
</dbReference>
<dbReference type="InterPro" id="IPR054080">
    <property type="entry name" value="TPR1-like_2nd"/>
</dbReference>
<keyword evidence="7" id="KW-1185">Reference proteome</keyword>
<evidence type="ECO:0000256" key="2">
    <source>
        <dbReference type="ARBA" id="ARBA00022737"/>
    </source>
</evidence>
<feature type="compositionally biased region" description="Pro residues" evidence="4">
    <location>
        <begin position="17"/>
        <end position="26"/>
    </location>
</feature>
<dbReference type="Gene3D" id="2.130.10.10">
    <property type="entry name" value="YVTN repeat-like/Quinoprotein amine dehydrogenase"/>
    <property type="match status" value="1"/>
</dbReference>
<dbReference type="InterPro" id="IPR006595">
    <property type="entry name" value="CTLH_C"/>
</dbReference>
<keyword evidence="2" id="KW-0677">Repeat</keyword>
<dbReference type="InterPro" id="IPR001680">
    <property type="entry name" value="WD40_rpt"/>
</dbReference>
<dbReference type="PANTHER" id="PTHR22838:SF0">
    <property type="entry name" value="WD REPEAT-CONTAINING PROTEIN 26"/>
    <property type="match status" value="1"/>
</dbReference>
<dbReference type="GO" id="GO:0043161">
    <property type="term" value="P:proteasome-mediated ubiquitin-dependent protein catabolic process"/>
    <property type="evidence" value="ECO:0007669"/>
    <property type="project" value="TreeGrafter"/>
</dbReference>
<gene>
    <name evidence="6" type="ORF">AGABI1DRAFT_124955</name>
</gene>
<sequence>METAVVPAHHTEVLPPLILPPPASPPRRPRPPRPLISPWNVPTTTPATPPPPRPSSLPPAPDPQTPNPPGPFPDPDPSLIPGPSTDPMNGHSTNGNGVRSSPLALGNGTGNGLAKHGKAPAVSTIHLPGTRLYQDLFMDREEFIRLVVQSLRDVGYSESAATLEAESGYAMESVEVSQFRRYILDGLWPKAEASLSRLFKGNEEGLCDARFLISQQKYLELLEGKKTTAALQVLRNELAPMNTEAEQLHTLSSFLMCSDPEELRQRTGWDGASGSSRQQLLNDLQLYIPSSVMIPPRRLATLLHQAREYQNSRCVYHNSPLESSSSSLYTDHHCNKSAFPNTTTTILQGHSDEVWNMQWSHDGAYLATCGKDKSAIVWKAGLSSETGHPIEEWSTHQILRDHPDFVGCLAWSLDDSILLTSAEQCIKIWNVKTGVCLETLTEHTETVTALAWLPDGSGFISGALDGKIIHWNADGKLHESWGITPIRVTDLAITPDLTRLVTIGMDRKSILPPQPRPGPGAPTSNNNNNGGDQSSASGGTNGTGNQGNGATKNINKLIIYDLGTKRPEFSVTLEGELTSLKVSQDSRYALINLAPDEIRLWDLDTNHVARKYTGQKQGKHVIRSCFGGIDGNFVVSGSEDSKVYIWHRESGILLEELTGHGEGSVNSVAWNPRNERMFASCSDDHTIRIWEAPMRISSLESAHRGAEGSGLGLGMANGKGKGKGVAKQRWDGPVQSEEASVVGESSGSGLS</sequence>
<dbReference type="InParanoid" id="K5XGC9"/>
<dbReference type="RefSeq" id="XP_007326491.1">
    <property type="nucleotide sequence ID" value="XM_007326429.1"/>
</dbReference>
<evidence type="ECO:0000313" key="6">
    <source>
        <dbReference type="EMBL" id="EKM82488.1"/>
    </source>
</evidence>
<feature type="repeat" description="WD" evidence="3">
    <location>
        <begin position="347"/>
        <end position="379"/>
    </location>
</feature>
<dbReference type="OrthoDB" id="972532at2759"/>
<feature type="repeat" description="WD" evidence="3">
    <location>
        <begin position="630"/>
        <end position="656"/>
    </location>
</feature>
<keyword evidence="1 3" id="KW-0853">WD repeat</keyword>
<feature type="domain" description="CTLH" evidence="5">
    <location>
        <begin position="172"/>
        <end position="229"/>
    </location>
</feature>
<accession>K5XGC9</accession>
<feature type="region of interest" description="Disordered" evidence="4">
    <location>
        <begin position="1"/>
        <end position="117"/>
    </location>
</feature>
<dbReference type="OMA" id="GHISGCV"/>
<dbReference type="CDD" id="cd00200">
    <property type="entry name" value="WD40"/>
    <property type="match status" value="1"/>
</dbReference>
<dbReference type="PROSITE" id="PS50897">
    <property type="entry name" value="CTLH"/>
    <property type="match status" value="1"/>
</dbReference>
<dbReference type="InterPro" id="IPR036322">
    <property type="entry name" value="WD40_repeat_dom_sf"/>
</dbReference>
<dbReference type="FunCoup" id="K5XGC9">
    <property type="interactions" value="264"/>
</dbReference>
<dbReference type="STRING" id="597362.K5XGC9"/>
<feature type="compositionally biased region" description="Gly residues" evidence="4">
    <location>
        <begin position="710"/>
        <end position="719"/>
    </location>
</feature>
<evidence type="ECO:0000259" key="5">
    <source>
        <dbReference type="PROSITE" id="PS50897"/>
    </source>
</evidence>
<feature type="compositionally biased region" description="Low complexity" evidence="4">
    <location>
        <begin position="36"/>
        <end position="46"/>
    </location>
</feature>
<dbReference type="Pfam" id="PF23627">
    <property type="entry name" value="LisH_WDR26"/>
    <property type="match status" value="1"/>
</dbReference>
<dbReference type="SMART" id="SM00320">
    <property type="entry name" value="WD40"/>
    <property type="match status" value="6"/>
</dbReference>
<feature type="compositionally biased region" description="Low complexity" evidence="4">
    <location>
        <begin position="734"/>
        <end position="751"/>
    </location>
</feature>
<dbReference type="AlphaFoldDB" id="K5XGC9"/>
<organism evidence="6 7">
    <name type="scientific">Agaricus bisporus var. burnettii (strain JB137-S8 / ATCC MYA-4627 / FGSC 10392)</name>
    <name type="common">White button mushroom</name>
    <dbReference type="NCBI Taxonomy" id="597362"/>
    <lineage>
        <taxon>Eukaryota</taxon>
        <taxon>Fungi</taxon>
        <taxon>Dikarya</taxon>
        <taxon>Basidiomycota</taxon>
        <taxon>Agaricomycotina</taxon>
        <taxon>Agaricomycetes</taxon>
        <taxon>Agaricomycetidae</taxon>
        <taxon>Agaricales</taxon>
        <taxon>Agaricineae</taxon>
        <taxon>Agaricaceae</taxon>
        <taxon>Agaricus</taxon>
    </lineage>
</organism>
<dbReference type="Pfam" id="PF00400">
    <property type="entry name" value="WD40"/>
    <property type="match status" value="5"/>
</dbReference>
<evidence type="ECO:0000256" key="3">
    <source>
        <dbReference type="PROSITE-ProRule" id="PRU00221"/>
    </source>
</evidence>
<feature type="compositionally biased region" description="Low complexity" evidence="4">
    <location>
        <begin position="521"/>
        <end position="538"/>
    </location>
</feature>
<feature type="region of interest" description="Disordered" evidence="4">
    <location>
        <begin position="508"/>
        <end position="548"/>
    </location>
</feature>
<dbReference type="InterPro" id="IPR051350">
    <property type="entry name" value="WD_repeat-ST_regulator"/>
</dbReference>
<feature type="repeat" description="WD" evidence="3">
    <location>
        <begin position="399"/>
        <end position="439"/>
    </location>
</feature>
<protein>
    <recommendedName>
        <fullName evidence="5">CTLH domain-containing protein</fullName>
    </recommendedName>
</protein>
<dbReference type="Proteomes" id="UP000008493">
    <property type="component" value="Unassembled WGS sequence"/>
</dbReference>
<dbReference type="PANTHER" id="PTHR22838">
    <property type="entry name" value="WD REPEAT PROTEIN 26-RELATED"/>
    <property type="match status" value="1"/>
</dbReference>
<feature type="region of interest" description="Disordered" evidence="4">
    <location>
        <begin position="710"/>
        <end position="751"/>
    </location>
</feature>